<evidence type="ECO:0000256" key="13">
    <source>
        <dbReference type="HAMAP-Rule" id="MF_01451"/>
    </source>
</evidence>
<dbReference type="Gene3D" id="3.40.50.300">
    <property type="entry name" value="P-loop containing nucleotide triphosphate hydrolases"/>
    <property type="match status" value="4"/>
</dbReference>
<evidence type="ECO:0000256" key="2">
    <source>
        <dbReference type="ARBA" id="ARBA00022741"/>
    </source>
</evidence>
<dbReference type="GO" id="GO:0003690">
    <property type="term" value="F:double-stranded DNA binding"/>
    <property type="evidence" value="ECO:0007669"/>
    <property type="project" value="UniProtKB-UniRule"/>
</dbReference>
<evidence type="ECO:0000256" key="7">
    <source>
        <dbReference type="ARBA" id="ARBA00022840"/>
    </source>
</evidence>
<evidence type="ECO:0000256" key="14">
    <source>
        <dbReference type="PROSITE-ProRule" id="PRU00560"/>
    </source>
</evidence>
<dbReference type="FunFam" id="3.40.50.300:FF:001236">
    <property type="entry name" value="ATP-dependent helicase/nuclease subunit A"/>
    <property type="match status" value="1"/>
</dbReference>
<evidence type="ECO:0000256" key="6">
    <source>
        <dbReference type="ARBA" id="ARBA00022839"/>
    </source>
</evidence>
<reference evidence="17" key="1">
    <citation type="submission" date="2020-09" db="EMBL/GenBank/DDBJ databases">
        <title>A novel bacterium of genus Bacillus, isolated from South China Sea.</title>
        <authorList>
            <person name="Huang H."/>
            <person name="Mo K."/>
            <person name="Hu Y."/>
        </authorList>
    </citation>
    <scope>NUCLEOTIDE SEQUENCE</scope>
    <source>
        <strain evidence="17">IB182487</strain>
    </source>
</reference>
<dbReference type="PROSITE" id="PS51198">
    <property type="entry name" value="UVRD_HELICASE_ATP_BIND"/>
    <property type="match status" value="1"/>
</dbReference>
<evidence type="ECO:0000256" key="11">
    <source>
        <dbReference type="ARBA" id="ARBA00034617"/>
    </source>
</evidence>
<dbReference type="SUPFAM" id="SSF52540">
    <property type="entry name" value="P-loop containing nucleoside triphosphate hydrolases"/>
    <property type="match status" value="1"/>
</dbReference>
<sequence length="1233" mass="141890">METTLSKPINSQWTDDQWKAIASNGQDILVAAAAGSGKTAVLVERIIRKIISKENPTDVDRLLIVTFTNASAAEMKHRIGEALEKALKANPASLHLRRQLTLLNRASISTLHSFCLNVVKKYYYMIDIDPVFRIADQTEAQLLIDEVLEDLFEEEYAKENNECFFDLVDRYTSDRSDHDLQTLVRAIYDFSKSHPKPATWLEGLVESYDVKEGTELYELPFFQYVMNDIELQLLGCREKIVQALELTRKPGGPAPRAVNLEDDLMQINQLLEASGSWSELGKRISAFTPTRLKACKGEEYDKALINQVTELRNFVKDQVQKLRDELFSRNERQYIQDLKELKSPIQTLIKLVKEFGERFETVKKEKGIVDFSDLEHFCLQILSDDSSDAARYYRSQFVEVLVDEYQDTNLVQESILQLVTKDGEETGNLFMVGDVKQSIYRFRLAEPMLFLEKYKRFKQSGENSGLRIDLSKNFRSRSEVLDGTNYLFKQLMGEKVGEISYDQDAELKLGASYPDDEQMKTELLMVERQKDIAEEDHLEFNLEELETVQLEARVMAQKIRELIAQPFPIYDGKTGQTRNIQYRDIVILLRSMPWAPQIMEELKKQGIPVYANLSSGYFEATEVAIMMSVLKVIDNPYQDIPLASVLRSPLIGLNENELAVIRTFDKKGTYYAALKAFLQSGSHKNVQEKVNHFYQMLQKWRDFARKGSVSDLIWQIYRDTKFNDYVCGMPGGKQRQANLRALYDRARQYESTSFRGVFRFLRFIERMQDRGDDLGAARALGEKEDVVRLMTIHSSKGLEFPVVFAAGLSRQFNMMDLNKKYLLDKELGFGTKLIDPRLRISYPTLPLIAIKKKMKIELLSEELRVLYVALTRAKEKLYLLGTLKDAEKTLNQWQASASHEEWLLPDLLRMQAKSYLDWIGPALIRHRDSELLRENGSTFLDEIYKHPSKWKITLMKESTLLAASADEKEADEEMMDALAEGKKVKVEGAYKQEVQNRLNWNYPHLFLSKLRSKQSVSELKRQKALEEDEYSDQSLVKTEGSPILYRRPSFMQKNSLTAAEKGTAMHTVMQHINLSNPVTKDSLHNTVNLLVSKEILTEEQADALSISRLFHFFETSAGKRLTQSNQVEREIPFSLAVPVSELNEMNEEQKEVVLVQGIIDCLFEDEDGLVLLDYKTDRIYGKFPGGFEEAKPVLLLRYEAQIALYSKAVEQIYKKPLASKYLYFFDGGHLLSL</sequence>
<keyword evidence="9 13" id="KW-0234">DNA repair</keyword>
<evidence type="ECO:0000313" key="18">
    <source>
        <dbReference type="Proteomes" id="UP000626844"/>
    </source>
</evidence>
<dbReference type="Pfam" id="PF13361">
    <property type="entry name" value="UvrD_C"/>
    <property type="match status" value="1"/>
</dbReference>
<dbReference type="PANTHER" id="PTHR11070:SF48">
    <property type="entry name" value="ATP-DEPENDENT HELICASE_NUCLEASE SUBUNIT A"/>
    <property type="match status" value="1"/>
</dbReference>
<keyword evidence="4 13" id="KW-0378">Hydrolase</keyword>
<dbReference type="AlphaFoldDB" id="A0A926NGZ9"/>
<dbReference type="InterPro" id="IPR027417">
    <property type="entry name" value="P-loop_NTPase"/>
</dbReference>
<keyword evidence="6 13" id="KW-0269">Exonuclease</keyword>
<comment type="catalytic activity">
    <reaction evidence="11 13">
        <text>Couples ATP hydrolysis with the unwinding of duplex DNA by translocating in the 3'-5' direction.</text>
        <dbReference type="EC" id="5.6.2.4"/>
    </reaction>
</comment>
<dbReference type="InterPro" id="IPR011604">
    <property type="entry name" value="PDDEXK-like_dom_sf"/>
</dbReference>
<accession>A0A926NGZ9</accession>
<evidence type="ECO:0000256" key="3">
    <source>
        <dbReference type="ARBA" id="ARBA00022763"/>
    </source>
</evidence>
<evidence type="ECO:0000259" key="16">
    <source>
        <dbReference type="PROSITE" id="PS51217"/>
    </source>
</evidence>
<gene>
    <name evidence="13 17" type="primary">addA</name>
    <name evidence="17" type="ORF">IC621_10320</name>
</gene>
<dbReference type="Proteomes" id="UP000626844">
    <property type="component" value="Unassembled WGS sequence"/>
</dbReference>
<evidence type="ECO:0000256" key="12">
    <source>
        <dbReference type="ARBA" id="ARBA00048988"/>
    </source>
</evidence>
<dbReference type="PROSITE" id="PS51217">
    <property type="entry name" value="UVRD_HELICASE_CTER"/>
    <property type="match status" value="1"/>
</dbReference>
<evidence type="ECO:0000256" key="8">
    <source>
        <dbReference type="ARBA" id="ARBA00023125"/>
    </source>
</evidence>
<organism evidence="17 18">
    <name type="scientific">Metabacillus arenae</name>
    <dbReference type="NCBI Taxonomy" id="2771434"/>
    <lineage>
        <taxon>Bacteria</taxon>
        <taxon>Bacillati</taxon>
        <taxon>Bacillota</taxon>
        <taxon>Bacilli</taxon>
        <taxon>Bacillales</taxon>
        <taxon>Bacillaceae</taxon>
        <taxon>Metabacillus</taxon>
    </lineage>
</organism>
<dbReference type="NCBIfam" id="TIGR02785">
    <property type="entry name" value="addA_Gpos"/>
    <property type="match status" value="1"/>
</dbReference>
<evidence type="ECO:0000256" key="9">
    <source>
        <dbReference type="ARBA" id="ARBA00023204"/>
    </source>
</evidence>
<comment type="subunit">
    <text evidence="13">Heterodimer of AddA and AddB/RexB.</text>
</comment>
<dbReference type="Pfam" id="PF00580">
    <property type="entry name" value="UvrD-helicase"/>
    <property type="match status" value="1"/>
</dbReference>
<dbReference type="EC" id="3.1.-.-" evidence="13"/>
<evidence type="ECO:0000256" key="10">
    <source>
        <dbReference type="ARBA" id="ARBA00023235"/>
    </source>
</evidence>
<keyword evidence="18" id="KW-1185">Reference proteome</keyword>
<keyword evidence="8 13" id="KW-0238">DNA-binding</keyword>
<dbReference type="PANTHER" id="PTHR11070">
    <property type="entry name" value="UVRD / RECB / PCRA DNA HELICASE FAMILY MEMBER"/>
    <property type="match status" value="1"/>
</dbReference>
<evidence type="ECO:0000313" key="17">
    <source>
        <dbReference type="EMBL" id="MBD1380625.1"/>
    </source>
</evidence>
<dbReference type="GO" id="GO:0005524">
    <property type="term" value="F:ATP binding"/>
    <property type="evidence" value="ECO:0007669"/>
    <property type="project" value="UniProtKB-UniRule"/>
</dbReference>
<protein>
    <recommendedName>
        <fullName evidence="13">ATP-dependent helicase/nuclease subunit A</fullName>
        <ecNumber evidence="13">3.1.-.-</ecNumber>
        <ecNumber evidence="13">5.6.2.4</ecNumber>
    </recommendedName>
    <alternativeName>
        <fullName evidence="13">ATP-dependent helicase/nuclease AddA</fullName>
    </alternativeName>
    <alternativeName>
        <fullName evidence="13">DNA 3'-5' helicase AddA</fullName>
    </alternativeName>
</protein>
<dbReference type="InterPro" id="IPR000212">
    <property type="entry name" value="DNA_helicase_UvrD/REP"/>
</dbReference>
<comment type="cofactor">
    <cofactor evidence="13">
        <name>Mg(2+)</name>
        <dbReference type="ChEBI" id="CHEBI:18420"/>
    </cofactor>
</comment>
<dbReference type="FunFam" id="3.40.50.300:FF:001196">
    <property type="entry name" value="ATP-dependent helicase/nuclease subunit A"/>
    <property type="match status" value="1"/>
</dbReference>
<keyword evidence="7 13" id="KW-0067">ATP-binding</keyword>
<dbReference type="InterPro" id="IPR014017">
    <property type="entry name" value="DNA_helicase_UvrD-like_C"/>
</dbReference>
<dbReference type="Pfam" id="PF12705">
    <property type="entry name" value="PDDEXK_1"/>
    <property type="match status" value="1"/>
</dbReference>
<dbReference type="InterPro" id="IPR014152">
    <property type="entry name" value="AddA"/>
</dbReference>
<evidence type="ECO:0000256" key="5">
    <source>
        <dbReference type="ARBA" id="ARBA00022806"/>
    </source>
</evidence>
<evidence type="ECO:0000256" key="4">
    <source>
        <dbReference type="ARBA" id="ARBA00022801"/>
    </source>
</evidence>
<evidence type="ECO:0000259" key="15">
    <source>
        <dbReference type="PROSITE" id="PS51198"/>
    </source>
</evidence>
<dbReference type="EMBL" id="JACXAI010000011">
    <property type="protein sequence ID" value="MBD1380625.1"/>
    <property type="molecule type" value="Genomic_DNA"/>
</dbReference>
<keyword evidence="10 13" id="KW-0413">Isomerase</keyword>
<dbReference type="EC" id="5.6.2.4" evidence="13"/>
<dbReference type="InterPro" id="IPR011335">
    <property type="entry name" value="Restrct_endonuc-II-like"/>
</dbReference>
<feature type="domain" description="UvrD-like helicase C-terminal" evidence="16">
    <location>
        <begin position="506"/>
        <end position="797"/>
    </location>
</feature>
<feature type="domain" description="UvrD-like helicase ATP-binding" evidence="15">
    <location>
        <begin position="11"/>
        <end position="477"/>
    </location>
</feature>
<dbReference type="GO" id="GO:0043138">
    <property type="term" value="F:3'-5' DNA helicase activity"/>
    <property type="evidence" value="ECO:0007669"/>
    <property type="project" value="UniProtKB-UniRule"/>
</dbReference>
<comment type="caution">
    <text evidence="17">The sequence shown here is derived from an EMBL/GenBank/DDBJ whole genome shotgun (WGS) entry which is preliminary data.</text>
</comment>
<dbReference type="GO" id="GO:0000724">
    <property type="term" value="P:double-strand break repair via homologous recombination"/>
    <property type="evidence" value="ECO:0007669"/>
    <property type="project" value="UniProtKB-UniRule"/>
</dbReference>
<comment type="similarity">
    <text evidence="13">Belongs to the helicase family. AddA subfamily.</text>
</comment>
<dbReference type="GO" id="GO:0033202">
    <property type="term" value="C:DNA helicase complex"/>
    <property type="evidence" value="ECO:0007669"/>
    <property type="project" value="TreeGrafter"/>
</dbReference>
<dbReference type="CDD" id="cd17932">
    <property type="entry name" value="DEXQc_UvrD"/>
    <property type="match status" value="1"/>
</dbReference>
<dbReference type="HAMAP" id="MF_01451">
    <property type="entry name" value="AddA"/>
    <property type="match status" value="1"/>
</dbReference>
<keyword evidence="5 13" id="KW-0347">Helicase</keyword>
<dbReference type="GO" id="GO:0008408">
    <property type="term" value="F:3'-5' exonuclease activity"/>
    <property type="evidence" value="ECO:0007669"/>
    <property type="project" value="UniProtKB-UniRule"/>
</dbReference>
<dbReference type="Gene3D" id="3.90.320.10">
    <property type="match status" value="1"/>
</dbReference>
<keyword evidence="2 13" id="KW-0547">Nucleotide-binding</keyword>
<feature type="binding site" evidence="14">
    <location>
        <begin position="32"/>
        <end position="39"/>
    </location>
    <ligand>
        <name>ATP</name>
        <dbReference type="ChEBI" id="CHEBI:30616"/>
    </ligand>
</feature>
<dbReference type="InterPro" id="IPR014016">
    <property type="entry name" value="UvrD-like_ATP-bd"/>
</dbReference>
<keyword evidence="1 13" id="KW-0540">Nuclease</keyword>
<name>A0A926NGZ9_9BACI</name>
<evidence type="ECO:0000256" key="1">
    <source>
        <dbReference type="ARBA" id="ARBA00022722"/>
    </source>
</evidence>
<dbReference type="GO" id="GO:0005829">
    <property type="term" value="C:cytosol"/>
    <property type="evidence" value="ECO:0007669"/>
    <property type="project" value="TreeGrafter"/>
</dbReference>
<dbReference type="SUPFAM" id="SSF52980">
    <property type="entry name" value="Restriction endonuclease-like"/>
    <property type="match status" value="1"/>
</dbReference>
<comment type="catalytic activity">
    <reaction evidence="12 13">
        <text>ATP + H2O = ADP + phosphate + H(+)</text>
        <dbReference type="Rhea" id="RHEA:13065"/>
        <dbReference type="ChEBI" id="CHEBI:15377"/>
        <dbReference type="ChEBI" id="CHEBI:15378"/>
        <dbReference type="ChEBI" id="CHEBI:30616"/>
        <dbReference type="ChEBI" id="CHEBI:43474"/>
        <dbReference type="ChEBI" id="CHEBI:456216"/>
        <dbReference type="EC" id="5.6.2.4"/>
    </reaction>
</comment>
<keyword evidence="3 13" id="KW-0227">DNA damage</keyword>
<comment type="function">
    <text evidence="13">The heterodimer acts as both an ATP-dependent DNA helicase and an ATP-dependent, dual-direction single-stranded exonuclease. Recognizes the chi site generating a DNA molecule suitable for the initiation of homologous recombination. The AddA nuclease domain is required for chi fragment generation; this subunit has the helicase and 3' -&gt; 5' nuclease activities.</text>
</comment>
<dbReference type="RefSeq" id="WP_191158222.1">
    <property type="nucleotide sequence ID" value="NZ_JACXAI010000011.1"/>
</dbReference>
<dbReference type="FunFam" id="3.40.50.300:FF:001187">
    <property type="entry name" value="ATP-dependent helicase/nuclease subunit A"/>
    <property type="match status" value="1"/>
</dbReference>
<dbReference type="InterPro" id="IPR038726">
    <property type="entry name" value="PDDEXK_AddAB-type"/>
</dbReference>
<proteinExistence type="inferred from homology"/>